<dbReference type="OrthoDB" id="5325112at2759"/>
<dbReference type="PROSITE" id="PS50219">
    <property type="entry name" value="CNH"/>
    <property type="match status" value="1"/>
</dbReference>
<dbReference type="STRING" id="1328760.A0A161TPI2"/>
<feature type="compositionally biased region" description="Basic and acidic residues" evidence="5">
    <location>
        <begin position="241"/>
        <end position="253"/>
    </location>
</feature>
<gene>
    <name evidence="7" type="ORF">L228DRAFT_244996</name>
</gene>
<evidence type="ECO:0000256" key="4">
    <source>
        <dbReference type="ARBA" id="ARBA00022927"/>
    </source>
</evidence>
<keyword evidence="4" id="KW-0653">Protein transport</keyword>
<dbReference type="GO" id="GO:0016020">
    <property type="term" value="C:membrane"/>
    <property type="evidence" value="ECO:0007669"/>
    <property type="project" value="TreeGrafter"/>
</dbReference>
<evidence type="ECO:0000256" key="5">
    <source>
        <dbReference type="SAM" id="MobiDB-lite"/>
    </source>
</evidence>
<comment type="subcellular location">
    <subcellularLocation>
        <location evidence="1">Cytoplasm</location>
    </subcellularLocation>
</comment>
<dbReference type="GeneID" id="28897196"/>
<accession>A0A161TPI2</accession>
<keyword evidence="8" id="KW-1185">Reference proteome</keyword>
<feature type="domain" description="CNH" evidence="6">
    <location>
        <begin position="43"/>
        <end position="460"/>
    </location>
</feature>
<dbReference type="AlphaFoldDB" id="A0A161TPI2"/>
<dbReference type="Proteomes" id="UP000076632">
    <property type="component" value="Unassembled WGS sequence"/>
</dbReference>
<evidence type="ECO:0000256" key="3">
    <source>
        <dbReference type="ARBA" id="ARBA00022490"/>
    </source>
</evidence>
<dbReference type="InParanoid" id="A0A161TPI2"/>
<name>A0A161TPI2_XYLHT</name>
<organism evidence="7 8">
    <name type="scientific">Xylona heveae (strain CBS 132557 / TC161)</name>
    <dbReference type="NCBI Taxonomy" id="1328760"/>
    <lineage>
        <taxon>Eukaryota</taxon>
        <taxon>Fungi</taxon>
        <taxon>Dikarya</taxon>
        <taxon>Ascomycota</taxon>
        <taxon>Pezizomycotina</taxon>
        <taxon>Xylonomycetes</taxon>
        <taxon>Xylonales</taxon>
        <taxon>Xylonaceae</taxon>
        <taxon>Xylona</taxon>
    </lineage>
</organism>
<feature type="compositionally biased region" description="Polar residues" evidence="5">
    <location>
        <begin position="297"/>
        <end position="328"/>
    </location>
</feature>
<dbReference type="PANTHER" id="PTHR12894:SF27">
    <property type="entry name" value="TRANSFORMING GROWTH FACTOR-BETA RECEPTOR-ASSOCIATED PROTEIN 1"/>
    <property type="match status" value="1"/>
</dbReference>
<keyword evidence="2" id="KW-0813">Transport</keyword>
<dbReference type="GO" id="GO:0005737">
    <property type="term" value="C:cytoplasm"/>
    <property type="evidence" value="ECO:0007669"/>
    <property type="project" value="UniProtKB-SubCell"/>
</dbReference>
<dbReference type="RefSeq" id="XP_018189671.1">
    <property type="nucleotide sequence ID" value="XM_018332059.1"/>
</dbReference>
<feature type="compositionally biased region" description="Basic and acidic residues" evidence="5">
    <location>
        <begin position="277"/>
        <end position="296"/>
    </location>
</feature>
<evidence type="ECO:0000256" key="1">
    <source>
        <dbReference type="ARBA" id="ARBA00004496"/>
    </source>
</evidence>
<dbReference type="GO" id="GO:0015031">
    <property type="term" value="P:protein transport"/>
    <property type="evidence" value="ECO:0007669"/>
    <property type="project" value="UniProtKB-KW"/>
</dbReference>
<protein>
    <recommendedName>
        <fullName evidence="6">CNH domain-containing protein</fullName>
    </recommendedName>
</protein>
<dbReference type="OMA" id="DNWKGNF"/>
<dbReference type="GO" id="GO:0006914">
    <property type="term" value="P:autophagy"/>
    <property type="evidence" value="ECO:0007669"/>
    <property type="project" value="TreeGrafter"/>
</dbReference>
<evidence type="ECO:0000313" key="8">
    <source>
        <dbReference type="Proteomes" id="UP000076632"/>
    </source>
</evidence>
<dbReference type="GO" id="GO:0034058">
    <property type="term" value="P:endosomal vesicle fusion"/>
    <property type="evidence" value="ECO:0007669"/>
    <property type="project" value="TreeGrafter"/>
</dbReference>
<dbReference type="InterPro" id="IPR032914">
    <property type="entry name" value="Vam6/VPS39/TRAP1"/>
</dbReference>
<feature type="region of interest" description="Disordered" evidence="5">
    <location>
        <begin position="230"/>
        <end position="369"/>
    </location>
</feature>
<keyword evidence="3" id="KW-0963">Cytoplasm</keyword>
<dbReference type="EMBL" id="KV407456">
    <property type="protein sequence ID" value="KZF24116.1"/>
    <property type="molecule type" value="Genomic_DNA"/>
</dbReference>
<proteinExistence type="predicted"/>
<dbReference type="PANTHER" id="PTHR12894">
    <property type="entry name" value="CNH DOMAIN CONTAINING"/>
    <property type="match status" value="1"/>
</dbReference>
<sequence>MASRDVTTFTRRGKRNFQQEPGSYILRKLFDDVPIAGADDGSRTDITCIELLEGNLYIGTSAGEILHFVLLAGESDSRFSKPNFILASRLQPTFNPLSSSPQGTLGIQQILLLEDVNKACILCNGTLSFYSLPELTPAFGNTKVSNCGWVGGLDLNKSGSSNYARDGVTVMVSIKNRIRLVRISEEPRLVRNIEFSGCLATVRRDNFACVADAHSYSLLDVDHQQKIPLFPISSHDGSSFHQEERLSDGKDSKYGNSEGDSGAGVSTPMGSASSRISRTESPSKWEPKAVPEERGSQEGTTSNKTVAPGSSQASSNLDGSKAQKSNTYDRLAAHGTARSTVALESKESSSRTLEGAHQSTPQANSLRPHILSPTSTEFLLTTGTNPLEPGVGMFVNLDGDVVRGTLEFSRYPEGIALDGRGINPISGVTGDIGDEGYVLAVMGCDSSSGNEAGLEIQRWDVGPGEGGGKREWISMKEHFESSRKQTTPRGPAVGIRRTTGRCNVFLEELREKMQLAPIRINELYTSTENCEVPLLTSAKQRDSLSSDVQPSIYGRTSPHQGHPKFIDQGPTDDLESLRNEEERQFIDRISYIDCQTVLWAGDKAWWVFRNPLAIRLDSLLEKTIPASKSASSTEFVDIEAVAQILNNIRDQEPKTELDFLSLNYVKQKAGLLLLTDMISRVMSGVEVGDDYRKMTEEALVEGNVDPRIVLSLIPGLREHIVQGERGIWAFSGVKEIIIEFLADLKSADVLILSKVTSDFKLLHLLKQYLSIWRKKKGFGSVTDENEISQTVDSGLLHVLLILDQQSPKGPATPLSLRADLNNFVDQGVECIQSAAALIERYHRLYVLSRLYQSRKMAGEVLQTWRRILEGEPDYGGEFIGGYYEMRKYLLRIRDSSLVKEYALWLARRDAQLGVSVFTDSTSRVKFEAVQVIDALKSGAPNAMIDYLEYLVFVDHDTMYANDLILYYTDTIIGILNSSDTMRSVVVESYEAYKALHYPRPTYRQFIEENFIQEEWCRNRLRLLQLLGGTEGLIIDYDVSTVMAKIEPLKQVLVPEMIILDCRQGRHQQALRLLTHTLGDYDSAVHYCLVGGSSMFRRRPLDATASQFSQQEQSALFSYLLTEMLQIQDITERIERTGELLDRFGKWFDVHLVLTMIPESWSIDILSGFLVSALQQLVTERNETLVTKALSAAENLRAAAEYIANCKVAGPIVEEAS</sequence>
<dbReference type="InterPro" id="IPR001180">
    <property type="entry name" value="CNH_dom"/>
</dbReference>
<evidence type="ECO:0000313" key="7">
    <source>
        <dbReference type="EMBL" id="KZF24116.1"/>
    </source>
</evidence>
<reference evidence="7 8" key="1">
    <citation type="journal article" date="2016" name="Fungal Biol.">
        <title>The genome of Xylona heveae provides a window into fungal endophytism.</title>
        <authorList>
            <person name="Gazis R."/>
            <person name="Kuo A."/>
            <person name="Riley R."/>
            <person name="LaButti K."/>
            <person name="Lipzen A."/>
            <person name="Lin J."/>
            <person name="Amirebrahimi M."/>
            <person name="Hesse C.N."/>
            <person name="Spatafora J.W."/>
            <person name="Henrissat B."/>
            <person name="Hainaut M."/>
            <person name="Grigoriev I.V."/>
            <person name="Hibbett D.S."/>
        </authorList>
    </citation>
    <scope>NUCLEOTIDE SEQUENCE [LARGE SCALE GENOMIC DNA]</scope>
    <source>
        <strain evidence="7 8">TC161</strain>
    </source>
</reference>
<evidence type="ECO:0000259" key="6">
    <source>
        <dbReference type="PROSITE" id="PS50219"/>
    </source>
</evidence>
<evidence type="ECO:0000256" key="2">
    <source>
        <dbReference type="ARBA" id="ARBA00022448"/>
    </source>
</evidence>